<evidence type="ECO:0000313" key="2">
    <source>
        <dbReference type="EMBL" id="RHZ72886.1"/>
    </source>
</evidence>
<organism evidence="2 3">
    <name type="scientific">Diversispora epigaea</name>
    <dbReference type="NCBI Taxonomy" id="1348612"/>
    <lineage>
        <taxon>Eukaryota</taxon>
        <taxon>Fungi</taxon>
        <taxon>Fungi incertae sedis</taxon>
        <taxon>Mucoromycota</taxon>
        <taxon>Glomeromycotina</taxon>
        <taxon>Glomeromycetes</taxon>
        <taxon>Diversisporales</taxon>
        <taxon>Diversisporaceae</taxon>
        <taxon>Diversispora</taxon>
    </lineage>
</organism>
<feature type="region of interest" description="Disordered" evidence="1">
    <location>
        <begin position="115"/>
        <end position="143"/>
    </location>
</feature>
<feature type="compositionally biased region" description="Acidic residues" evidence="1">
    <location>
        <begin position="51"/>
        <end position="97"/>
    </location>
</feature>
<evidence type="ECO:0000313" key="3">
    <source>
        <dbReference type="Proteomes" id="UP000266861"/>
    </source>
</evidence>
<accession>A0A397IGI0</accession>
<evidence type="ECO:0000256" key="1">
    <source>
        <dbReference type="SAM" id="MobiDB-lite"/>
    </source>
</evidence>
<comment type="caution">
    <text evidence="2">The sequence shown here is derived from an EMBL/GenBank/DDBJ whole genome shotgun (WGS) entry which is preliminary data.</text>
</comment>
<dbReference type="EMBL" id="PQFF01000218">
    <property type="protein sequence ID" value="RHZ72886.1"/>
    <property type="molecule type" value="Genomic_DNA"/>
</dbReference>
<dbReference type="Proteomes" id="UP000266861">
    <property type="component" value="Unassembled WGS sequence"/>
</dbReference>
<protein>
    <submittedName>
        <fullName evidence="2">Uncharacterized protein</fullName>
    </submittedName>
</protein>
<keyword evidence="3" id="KW-1185">Reference proteome</keyword>
<sequence>MYERSSKTKFSQYEEDYILAPKPTVPCQTETYIGVATWEDEYEVMEKEVEEEVVIGEDEAVTEEEEGEDSNNMETDDDDDGEDNDGDGEDDKFDDEEEKKLEVRVRKFYWIGEGWSETDPDDGNIGNELIDLSETDITSSKKF</sequence>
<reference evidence="2 3" key="1">
    <citation type="submission" date="2018-08" db="EMBL/GenBank/DDBJ databases">
        <title>Genome and evolution of the arbuscular mycorrhizal fungus Diversispora epigaea (formerly Glomus versiforme) and its bacterial endosymbionts.</title>
        <authorList>
            <person name="Sun X."/>
            <person name="Fei Z."/>
            <person name="Harrison M."/>
        </authorList>
    </citation>
    <scope>NUCLEOTIDE SEQUENCE [LARGE SCALE GENOMIC DNA]</scope>
    <source>
        <strain evidence="2 3">IT104</strain>
    </source>
</reference>
<feature type="region of interest" description="Disordered" evidence="1">
    <location>
        <begin position="51"/>
        <end position="98"/>
    </location>
</feature>
<name>A0A397IGI0_9GLOM</name>
<dbReference type="AlphaFoldDB" id="A0A397IGI0"/>
<gene>
    <name evidence="2" type="ORF">Glove_236g29</name>
</gene>
<proteinExistence type="predicted"/>